<keyword evidence="9" id="KW-0482">Metalloprotease</keyword>
<keyword evidence="8 12" id="KW-0862">Zinc</keyword>
<comment type="cofactor">
    <cofactor evidence="12">
        <name>Zn(2+)</name>
        <dbReference type="ChEBI" id="CHEBI:29105"/>
    </cofactor>
    <text evidence="12">Binds 1 zinc ion per subunit.</text>
</comment>
<evidence type="ECO:0000256" key="1">
    <source>
        <dbReference type="ARBA" id="ARBA00004609"/>
    </source>
</evidence>
<feature type="compositionally biased region" description="Low complexity" evidence="14">
    <location>
        <begin position="198"/>
        <end position="209"/>
    </location>
</feature>
<evidence type="ECO:0000256" key="10">
    <source>
        <dbReference type="ARBA" id="ARBA00023288"/>
    </source>
</evidence>
<evidence type="ECO:0000313" key="20">
    <source>
        <dbReference type="Proteomes" id="UP001652700"/>
    </source>
</evidence>
<dbReference type="Pfam" id="PF01433">
    <property type="entry name" value="Peptidase_M1"/>
    <property type="match status" value="1"/>
</dbReference>
<dbReference type="GO" id="GO:0005615">
    <property type="term" value="C:extracellular space"/>
    <property type="evidence" value="ECO:0007669"/>
    <property type="project" value="TreeGrafter"/>
</dbReference>
<feature type="region of interest" description="Disordered" evidence="14">
    <location>
        <begin position="190"/>
        <end position="209"/>
    </location>
</feature>
<proteinExistence type="inferred from homology"/>
<dbReference type="CDD" id="cd09601">
    <property type="entry name" value="M1_APN-Q_like"/>
    <property type="match status" value="1"/>
</dbReference>
<dbReference type="GO" id="GO:0006508">
    <property type="term" value="P:proteolysis"/>
    <property type="evidence" value="ECO:0007669"/>
    <property type="project" value="UniProtKB-KW"/>
</dbReference>
<name>A0A6P7FSG4_DIAVI</name>
<feature type="binding site" evidence="12">
    <location>
        <position position="489"/>
    </location>
    <ligand>
        <name>Zn(2+)</name>
        <dbReference type="ChEBI" id="CHEBI:29105"/>
        <note>catalytic</note>
    </ligand>
</feature>
<feature type="domain" description="Peptidase M1 membrane alanine aminopeptidase" evidence="16">
    <location>
        <begin position="417"/>
        <end position="642"/>
    </location>
</feature>
<sequence length="1064" mass="122848">MFSQRLVQKYVDSEMGRGGYHSNRAEFLSDEAILKYSRNGGCFVTTKKAIGFVVFALISLLIVVLLMYYYGPTKTSEKIIKESNDIEKLINDTINEEATKEALRLPKSLYPLHYRLWVHPILDEHSENNFTFTGRVIIEVKCIEDTNKIILHADDLNISESDFKVYTTRQVEITTELPTGNTTAHNISRRDVDDAEPTTETATETMTETALPAEGDTTTTEAETDTTVTDASTVITEPVTEKIVYRTENIPLRILTLETDDFNFKIKISLAEVLESGKTYMIEIKFAGEIIENLIGLYKTSYVDSLGSTKWLATTHLQPTSARRVFPCFDEPYFRAPFEISVARRTNMTVLSNMPIKQTEVMNDTDWVWDHFQQTPSMSTYLVAFTISDMKSISANITAGPPVKIWAPETDLSQAQYALDVIMELLPFMEDYFDMKFPLPKLDLLAIPNFGKTAMENWGIISFRKSSVLFDPNSTSIKTRSYILAKIAHELVHQWFGNLVTMEWWSDLWLNEGLATFISEIAITTLRPKWHAYSSIKVRDTYNTLNDDSLKSARSMQREIITNSEIEEVFNPIIYRKGSSILKMLNATLSHEHFKKGLQDFIKKFAYKSVTQDDLWSIYTNTAQNQSLIPDTVTVKDLMNSWSMQSGYPCVTINRDYFTGVATINQTKMTEDANLTSDALWYIPITYITKGHSEIKEIWLENVRETSLNMSGIGNGSWILLNIDETGFYRVNYDTHNWKLLIYQLRTGSNQIPVTTRGQLIDDSFALAEVGLINYTIAFDLVKYLYITEPNYIPWYSALRNMEELREIISNYEYSGLYDNFLLKLVTPMYNELGTDTRVFDTQNEKLLRLHIVISACKLRYGKCITWARNIFYQWMKEEDPDAENPIPVDYRFIAQCAAIKSGGPVEWDFLWNRTRYANIAPVDLQTAYQSLGCTYDPWLINRYLEYSLSGNVSLEYVPYVWQSINHPVGVRTGFQFLRLNWNLIYKTYEEVYLVFSTIFHDFLGQFSTEADLEDLTTFYKIHQTDLKTISTILQSTVDRIKVRINWKTKHLDSVVNWLKRNRY</sequence>
<evidence type="ECO:0000256" key="4">
    <source>
        <dbReference type="ARBA" id="ARBA00022622"/>
    </source>
</evidence>
<dbReference type="AlphaFoldDB" id="A0A6P7FSG4"/>
<feature type="active site" description="Proton acceptor" evidence="11">
    <location>
        <position position="490"/>
    </location>
</feature>
<reference evidence="21" key="1">
    <citation type="submission" date="2025-04" db="UniProtKB">
        <authorList>
            <consortium name="RefSeq"/>
        </authorList>
    </citation>
    <scope>IDENTIFICATION</scope>
    <source>
        <tissue evidence="21">Whole insect</tissue>
    </source>
</reference>
<feature type="domain" description="Aminopeptidase N-like N-terminal" evidence="18">
    <location>
        <begin position="246"/>
        <end position="382"/>
    </location>
</feature>
<evidence type="ECO:0000256" key="5">
    <source>
        <dbReference type="ARBA" id="ARBA00022670"/>
    </source>
</evidence>
<dbReference type="Gene3D" id="1.10.390.10">
    <property type="entry name" value="Neutral Protease Domain 2"/>
    <property type="match status" value="1"/>
</dbReference>
<evidence type="ECO:0000313" key="19">
    <source>
        <dbReference type="EnsemblMetazoa" id="XP_028139241.1"/>
    </source>
</evidence>
<evidence type="ECO:0000256" key="3">
    <source>
        <dbReference type="ARBA" id="ARBA00022438"/>
    </source>
</evidence>
<dbReference type="KEGG" id="dvv:114333551"/>
<dbReference type="Gene3D" id="2.60.40.1910">
    <property type="match status" value="1"/>
</dbReference>
<dbReference type="OrthoDB" id="510539at2759"/>
<keyword evidence="20" id="KW-1185">Reference proteome</keyword>
<evidence type="ECO:0000259" key="16">
    <source>
        <dbReference type="Pfam" id="PF01433"/>
    </source>
</evidence>
<evidence type="ECO:0000259" key="18">
    <source>
        <dbReference type="Pfam" id="PF17900"/>
    </source>
</evidence>
<feature type="binding site" evidence="12">
    <location>
        <position position="512"/>
    </location>
    <ligand>
        <name>Zn(2+)</name>
        <dbReference type="ChEBI" id="CHEBI:29105"/>
        <note>catalytic</note>
    </ligand>
</feature>
<dbReference type="InParanoid" id="A0A6P7FSG4"/>
<dbReference type="GO" id="GO:0043171">
    <property type="term" value="P:peptide catabolic process"/>
    <property type="evidence" value="ECO:0007669"/>
    <property type="project" value="TreeGrafter"/>
</dbReference>
<dbReference type="PRINTS" id="PR00756">
    <property type="entry name" value="ALADIPTASE"/>
</dbReference>
<evidence type="ECO:0000259" key="17">
    <source>
        <dbReference type="Pfam" id="PF11838"/>
    </source>
</evidence>
<dbReference type="FunFam" id="1.10.390.10:FF:000013">
    <property type="entry name" value="Aminopeptidase N"/>
    <property type="match status" value="1"/>
</dbReference>
<reference evidence="19" key="2">
    <citation type="submission" date="2025-05" db="UniProtKB">
        <authorList>
            <consortium name="EnsemblMetazoa"/>
        </authorList>
    </citation>
    <scope>IDENTIFICATION</scope>
</reference>
<evidence type="ECO:0000256" key="7">
    <source>
        <dbReference type="ARBA" id="ARBA00022801"/>
    </source>
</evidence>
<dbReference type="InterPro" id="IPR050344">
    <property type="entry name" value="Peptidase_M1_aminopeptidases"/>
</dbReference>
<dbReference type="RefSeq" id="XP_028139241.1">
    <property type="nucleotide sequence ID" value="XM_028283440.1"/>
</dbReference>
<dbReference type="Proteomes" id="UP001652700">
    <property type="component" value="Unplaced"/>
</dbReference>
<dbReference type="Gene3D" id="1.25.50.20">
    <property type="match status" value="1"/>
</dbReference>
<evidence type="ECO:0000256" key="6">
    <source>
        <dbReference type="ARBA" id="ARBA00022723"/>
    </source>
</evidence>
<dbReference type="InterPro" id="IPR024571">
    <property type="entry name" value="ERAP1-like_C_dom"/>
</dbReference>
<dbReference type="SUPFAM" id="SSF55486">
    <property type="entry name" value="Metalloproteases ('zincins'), catalytic domain"/>
    <property type="match status" value="1"/>
</dbReference>
<keyword evidence="7" id="KW-0378">Hydrolase</keyword>
<dbReference type="Pfam" id="PF11838">
    <property type="entry name" value="ERAP1_C"/>
    <property type="match status" value="1"/>
</dbReference>
<feature type="transmembrane region" description="Helical" evidence="15">
    <location>
        <begin position="49"/>
        <end position="70"/>
    </location>
</feature>
<evidence type="ECO:0000256" key="15">
    <source>
        <dbReference type="SAM" id="Phobius"/>
    </source>
</evidence>
<protein>
    <submittedName>
        <fullName evidence="21">Aminopeptidase N-like isoform X1</fullName>
    </submittedName>
</protein>
<feature type="binding site" evidence="12">
    <location>
        <position position="493"/>
    </location>
    <ligand>
        <name>Zn(2+)</name>
        <dbReference type="ChEBI" id="CHEBI:29105"/>
        <note>catalytic</note>
    </ligand>
</feature>
<dbReference type="Pfam" id="PF17900">
    <property type="entry name" value="Peptidase_M1_N"/>
    <property type="match status" value="2"/>
</dbReference>
<keyword evidence="4" id="KW-0336">GPI-anchor</keyword>
<dbReference type="EnsemblMetazoa" id="XM_028283440.1">
    <property type="protein sequence ID" value="XP_028139241.1"/>
    <property type="gene ID" value="LOC114333551"/>
</dbReference>
<evidence type="ECO:0000256" key="12">
    <source>
        <dbReference type="PIRSR" id="PIRSR634016-3"/>
    </source>
</evidence>
<gene>
    <name evidence="21" type="primary">LOC114333551</name>
</gene>
<dbReference type="InterPro" id="IPR001930">
    <property type="entry name" value="Peptidase_M1"/>
</dbReference>
<feature type="domain" description="ERAP1-like C-terminal" evidence="17">
    <location>
        <begin position="718"/>
        <end position="1042"/>
    </location>
</feature>
<accession>A0A6P7FSG4</accession>
<dbReference type="GeneID" id="114333551"/>
<evidence type="ECO:0000256" key="9">
    <source>
        <dbReference type="ARBA" id="ARBA00023049"/>
    </source>
</evidence>
<evidence type="ECO:0000313" key="21">
    <source>
        <dbReference type="RefSeq" id="XP_028139241.1"/>
    </source>
</evidence>
<dbReference type="InterPro" id="IPR042097">
    <property type="entry name" value="Aminopeptidase_N-like_N_sf"/>
</dbReference>
<keyword evidence="15" id="KW-0812">Transmembrane</keyword>
<keyword evidence="15" id="KW-1133">Transmembrane helix</keyword>
<keyword evidence="6 12" id="KW-0479">Metal-binding</keyword>
<dbReference type="PANTHER" id="PTHR11533:SF294">
    <property type="entry name" value="THYROTROPIN-RELEASING HORMONE-DEGRADING ECTOENZYME"/>
    <property type="match status" value="1"/>
</dbReference>
<comment type="subcellular location">
    <subcellularLocation>
        <location evidence="1">Cell membrane</location>
        <topology evidence="1">Lipid-anchor</topology>
        <topology evidence="1">GPI-anchor</topology>
    </subcellularLocation>
</comment>
<keyword evidence="10" id="KW-0449">Lipoprotein</keyword>
<feature type="site" description="Transition state stabilizer" evidence="13">
    <location>
        <position position="575"/>
    </location>
</feature>
<evidence type="ECO:0000256" key="2">
    <source>
        <dbReference type="ARBA" id="ARBA00010136"/>
    </source>
</evidence>
<evidence type="ECO:0000256" key="14">
    <source>
        <dbReference type="SAM" id="MobiDB-lite"/>
    </source>
</evidence>
<dbReference type="InterPro" id="IPR045357">
    <property type="entry name" value="Aminopeptidase_N-like_N"/>
</dbReference>
<feature type="domain" description="Aminopeptidase N-like N-terminal" evidence="18">
    <location>
        <begin position="111"/>
        <end position="169"/>
    </location>
</feature>
<dbReference type="GO" id="GO:0005886">
    <property type="term" value="C:plasma membrane"/>
    <property type="evidence" value="ECO:0007669"/>
    <property type="project" value="UniProtKB-SubCell"/>
</dbReference>
<dbReference type="GO" id="GO:0042277">
    <property type="term" value="F:peptide binding"/>
    <property type="evidence" value="ECO:0007669"/>
    <property type="project" value="TreeGrafter"/>
</dbReference>
<dbReference type="GO" id="GO:0098552">
    <property type="term" value="C:side of membrane"/>
    <property type="evidence" value="ECO:0007669"/>
    <property type="project" value="UniProtKB-KW"/>
</dbReference>
<keyword evidence="5" id="KW-0645">Protease</keyword>
<dbReference type="PANTHER" id="PTHR11533">
    <property type="entry name" value="PROTEASE M1 ZINC METALLOPROTEASE"/>
    <property type="match status" value="1"/>
</dbReference>
<dbReference type="GO" id="GO:0008270">
    <property type="term" value="F:zinc ion binding"/>
    <property type="evidence" value="ECO:0007669"/>
    <property type="project" value="InterPro"/>
</dbReference>
<comment type="similarity">
    <text evidence="2">Belongs to the peptidase M1 family.</text>
</comment>
<dbReference type="FunFam" id="2.60.40.1910:FF:000006">
    <property type="entry name" value="Aminopeptidase"/>
    <property type="match status" value="1"/>
</dbReference>
<evidence type="ECO:0000256" key="13">
    <source>
        <dbReference type="PIRSR" id="PIRSR634016-4"/>
    </source>
</evidence>
<dbReference type="SUPFAM" id="SSF63737">
    <property type="entry name" value="Leukotriene A4 hydrolase N-terminal domain"/>
    <property type="match status" value="1"/>
</dbReference>
<evidence type="ECO:0000256" key="11">
    <source>
        <dbReference type="PIRSR" id="PIRSR634016-1"/>
    </source>
</evidence>
<dbReference type="GO" id="GO:0005737">
    <property type="term" value="C:cytoplasm"/>
    <property type="evidence" value="ECO:0007669"/>
    <property type="project" value="TreeGrafter"/>
</dbReference>
<organism evidence="21">
    <name type="scientific">Diabrotica virgifera virgifera</name>
    <name type="common">western corn rootworm</name>
    <dbReference type="NCBI Taxonomy" id="50390"/>
    <lineage>
        <taxon>Eukaryota</taxon>
        <taxon>Metazoa</taxon>
        <taxon>Ecdysozoa</taxon>
        <taxon>Arthropoda</taxon>
        <taxon>Hexapoda</taxon>
        <taxon>Insecta</taxon>
        <taxon>Pterygota</taxon>
        <taxon>Neoptera</taxon>
        <taxon>Endopterygota</taxon>
        <taxon>Coleoptera</taxon>
        <taxon>Polyphaga</taxon>
        <taxon>Cucujiformia</taxon>
        <taxon>Chrysomeloidea</taxon>
        <taxon>Chrysomelidae</taxon>
        <taxon>Galerucinae</taxon>
        <taxon>Diabroticina</taxon>
        <taxon>Diabroticites</taxon>
        <taxon>Diabrotica</taxon>
    </lineage>
</organism>
<dbReference type="GO" id="GO:0070006">
    <property type="term" value="F:metalloaminopeptidase activity"/>
    <property type="evidence" value="ECO:0007669"/>
    <property type="project" value="TreeGrafter"/>
</dbReference>
<dbReference type="Gene3D" id="2.60.40.1730">
    <property type="entry name" value="tricorn interacting facor f3 domain"/>
    <property type="match status" value="1"/>
</dbReference>
<evidence type="ECO:0000256" key="8">
    <source>
        <dbReference type="ARBA" id="ARBA00022833"/>
    </source>
</evidence>
<keyword evidence="15" id="KW-0472">Membrane</keyword>
<keyword evidence="4" id="KW-0325">Glycoprotein</keyword>
<dbReference type="InterPro" id="IPR034016">
    <property type="entry name" value="M1_APN-typ"/>
</dbReference>
<dbReference type="InterPro" id="IPR014782">
    <property type="entry name" value="Peptidase_M1_dom"/>
</dbReference>
<dbReference type="FunFam" id="1.25.50.20:FF:000005">
    <property type="entry name" value="Aminopeptidase N-like protein"/>
    <property type="match status" value="1"/>
</dbReference>
<dbReference type="InterPro" id="IPR027268">
    <property type="entry name" value="Peptidase_M4/M1_CTD_sf"/>
</dbReference>
<keyword evidence="3" id="KW-0031">Aminopeptidase</keyword>